<evidence type="ECO:0000313" key="1">
    <source>
        <dbReference type="Proteomes" id="UP000035680"/>
    </source>
</evidence>
<name>A0A0K0FJ02_STRVS</name>
<evidence type="ECO:0000313" key="2">
    <source>
        <dbReference type="WBParaSite" id="SVE_0887500.1"/>
    </source>
</evidence>
<accession>A0A0K0FJ02</accession>
<reference evidence="1" key="1">
    <citation type="submission" date="2014-07" db="EMBL/GenBank/DDBJ databases">
        <authorList>
            <person name="Martin A.A"/>
            <person name="De Silva N."/>
        </authorList>
    </citation>
    <scope>NUCLEOTIDE SEQUENCE</scope>
</reference>
<reference evidence="2" key="2">
    <citation type="submission" date="2015-08" db="UniProtKB">
        <authorList>
            <consortium name="WormBaseParasite"/>
        </authorList>
    </citation>
    <scope>IDENTIFICATION</scope>
</reference>
<protein>
    <submittedName>
        <fullName evidence="2">Uncharacterized protein</fullName>
    </submittedName>
</protein>
<dbReference type="WBParaSite" id="SVE_0887500.1">
    <property type="protein sequence ID" value="SVE_0887500.1"/>
    <property type="gene ID" value="SVE_0887500"/>
</dbReference>
<dbReference type="AlphaFoldDB" id="A0A0K0FJ02"/>
<proteinExistence type="predicted"/>
<organism evidence="1 2">
    <name type="scientific">Strongyloides venezuelensis</name>
    <name type="common">Threadworm</name>
    <dbReference type="NCBI Taxonomy" id="75913"/>
    <lineage>
        <taxon>Eukaryota</taxon>
        <taxon>Metazoa</taxon>
        <taxon>Ecdysozoa</taxon>
        <taxon>Nematoda</taxon>
        <taxon>Chromadorea</taxon>
        <taxon>Rhabditida</taxon>
        <taxon>Tylenchina</taxon>
        <taxon>Panagrolaimomorpha</taxon>
        <taxon>Strongyloidoidea</taxon>
        <taxon>Strongyloididae</taxon>
        <taxon>Strongyloides</taxon>
    </lineage>
</organism>
<sequence length="100" mass="11863">MDSLIIFDHAKQIAENTEKEINLFFKDNYLNNKQIEGVNRMIMNIFKTSENLEEIDLPLAPVPSSRPKMKGEQNIAYSINLKKVSKNNKYWWYNRRHESS</sequence>
<keyword evidence="1" id="KW-1185">Reference proteome</keyword>
<dbReference type="Proteomes" id="UP000035680">
    <property type="component" value="Unassembled WGS sequence"/>
</dbReference>